<dbReference type="Gene3D" id="1.10.287.70">
    <property type="match status" value="1"/>
</dbReference>
<keyword evidence="8 17" id="KW-0472">Membrane</keyword>
<keyword evidence="4" id="KW-1003">Cell membrane</keyword>
<accession>A0A8R1UIZ6</accession>
<feature type="disulfide bond" evidence="15">
    <location>
        <begin position="413"/>
        <end position="474"/>
    </location>
</feature>
<keyword evidence="11" id="KW-1071">Ligand-gated ion channel</keyword>
<keyword evidence="9" id="KW-0675">Receptor</keyword>
<evidence type="ECO:0000256" key="14">
    <source>
        <dbReference type="PIRSR" id="PIRSR601508-2"/>
    </source>
</evidence>
<evidence type="ECO:0000256" key="18">
    <source>
        <dbReference type="SAM" id="SignalP"/>
    </source>
</evidence>
<evidence type="ECO:0000256" key="8">
    <source>
        <dbReference type="ARBA" id="ARBA00023136"/>
    </source>
</evidence>
<keyword evidence="12" id="KW-0407">Ion channel</keyword>
<dbReference type="PANTHER" id="PTHR42643">
    <property type="entry name" value="IONOTROPIC RECEPTOR 20A-RELATED"/>
    <property type="match status" value="1"/>
</dbReference>
<organism evidence="19 20">
    <name type="scientific">Pristionchus pacificus</name>
    <name type="common">Parasitic nematode worm</name>
    <dbReference type="NCBI Taxonomy" id="54126"/>
    <lineage>
        <taxon>Eukaryota</taxon>
        <taxon>Metazoa</taxon>
        <taxon>Ecdysozoa</taxon>
        <taxon>Nematoda</taxon>
        <taxon>Chromadorea</taxon>
        <taxon>Rhabditida</taxon>
        <taxon>Rhabditina</taxon>
        <taxon>Diplogasteromorpha</taxon>
        <taxon>Diplogasteroidea</taxon>
        <taxon>Neodiplogasteridae</taxon>
        <taxon>Pristionchus</taxon>
    </lineage>
</organism>
<evidence type="ECO:0000256" key="1">
    <source>
        <dbReference type="ARBA" id="ARBA00004651"/>
    </source>
</evidence>
<feature type="transmembrane region" description="Helical" evidence="17">
    <location>
        <begin position="296"/>
        <end position="319"/>
    </location>
</feature>
<sequence length="580" mass="65207">MRESFTSTTFLILVITLQVKSQSTIDTLFSTAAPSISNTLAEPENATVSIEILDLDDVLASVKNDSKAPIGLPIVPAGFGNRPFMHAVNNNYRKEELMGRTLRLVVPKLEPPYVNYVNFSDAEVARRGYGPGVVIEILKMMGQRLNLTYAIIPSSEGKWGAQLDNGTWTGAFGMMYRKEADILGGAAIMQYDRGLVTDLTHPFQYAPTTMLIRSPLNFHDDTWLILTASLRWEVWAFTIGSIIASGMILYLLVRFLACANEVRYSMVDSVWMFYAVSVQQGVPTQPRSWSCRVMYALWWMGAVTLQATFTGSLVALFAVDKTTMPFNNIQQLVRLVQGSRWRIIMDGTTTTRTTMIRESESQTYRDLWYEMSVNRKVDYVNGTDAAIDLLLANPYYAFLGPEDTLKYWAAVDCRLTMISEGILPTYLSIPFAKDSEYSSYASTLIRDLVERGFIAKWITDYTSAMAIMKGNNKCATQSTAADKYLDLSKAQGAFWVLCAGFGAGIFLFMLEMIYKGVRMIWKNYREEKAKTVEVGDSVDQEEKISKQHSFNSEETRSITSGDVVEEQENLGEKNMVSTQF</sequence>
<feature type="signal peptide" evidence="18">
    <location>
        <begin position="1"/>
        <end position="21"/>
    </location>
</feature>
<dbReference type="GO" id="GO:0005886">
    <property type="term" value="C:plasma membrane"/>
    <property type="evidence" value="ECO:0007669"/>
    <property type="project" value="UniProtKB-SubCell"/>
</dbReference>
<feature type="chain" id="PRO_5043668923" evidence="18">
    <location>
        <begin position="22"/>
        <end position="580"/>
    </location>
</feature>
<dbReference type="Pfam" id="PF10613">
    <property type="entry name" value="Lig_chan-Glu_bd"/>
    <property type="match status" value="1"/>
</dbReference>
<evidence type="ECO:0000256" key="10">
    <source>
        <dbReference type="ARBA" id="ARBA00023180"/>
    </source>
</evidence>
<feature type="region of interest" description="Disordered" evidence="16">
    <location>
        <begin position="536"/>
        <end position="580"/>
    </location>
</feature>
<keyword evidence="20" id="KW-1185">Reference proteome</keyword>
<keyword evidence="6 17" id="KW-1133">Transmembrane helix</keyword>
<feature type="transmembrane region" description="Helical" evidence="17">
    <location>
        <begin position="493"/>
        <end position="514"/>
    </location>
</feature>
<dbReference type="OrthoDB" id="9997229at2759"/>
<reference evidence="19" key="2">
    <citation type="submission" date="2022-06" db="UniProtKB">
        <authorList>
            <consortium name="EnsemblMetazoa"/>
        </authorList>
    </citation>
    <scope>IDENTIFICATION</scope>
    <source>
        <strain evidence="19">PS312</strain>
    </source>
</reference>
<proteinExistence type="inferred from homology"/>
<name>A0A2A6CPI3_PRIPA</name>
<dbReference type="InterPro" id="IPR001508">
    <property type="entry name" value="Iono_Glu_rcpt_met"/>
</dbReference>
<dbReference type="Gene3D" id="3.40.190.10">
    <property type="entry name" value="Periplasmic binding protein-like II"/>
    <property type="match status" value="1"/>
</dbReference>
<evidence type="ECO:0000256" key="2">
    <source>
        <dbReference type="ARBA" id="ARBA00008685"/>
    </source>
</evidence>
<dbReference type="InterPro" id="IPR019594">
    <property type="entry name" value="Glu/Gly-bd"/>
</dbReference>
<evidence type="ECO:0000256" key="5">
    <source>
        <dbReference type="ARBA" id="ARBA00022692"/>
    </source>
</evidence>
<dbReference type="SMART" id="SM00918">
    <property type="entry name" value="Lig_chan-Glu_bd"/>
    <property type="match status" value="1"/>
</dbReference>
<comment type="similarity">
    <text evidence="2">Belongs to the glutamate-gated ion channel (TC 1.A.10.1) family.</text>
</comment>
<evidence type="ECO:0000313" key="20">
    <source>
        <dbReference type="Proteomes" id="UP000005239"/>
    </source>
</evidence>
<dbReference type="PRINTS" id="PR00177">
    <property type="entry name" value="NMDARECEPTOR"/>
</dbReference>
<dbReference type="SMART" id="SM00079">
    <property type="entry name" value="PBPe"/>
    <property type="match status" value="1"/>
</dbReference>
<feature type="binding site" evidence="13">
    <location>
        <position position="193"/>
    </location>
    <ligand>
        <name>L-glutamate</name>
        <dbReference type="ChEBI" id="CHEBI:29985"/>
    </ligand>
</feature>
<gene>
    <name evidence="19" type="primary">WBGene00206111</name>
</gene>
<evidence type="ECO:0000256" key="15">
    <source>
        <dbReference type="PIRSR" id="PIRSR601508-3"/>
    </source>
</evidence>
<dbReference type="AlphaFoldDB" id="A0A2A6CPI3"/>
<accession>A0A2A6CPI3</accession>
<feature type="compositionally biased region" description="Basic and acidic residues" evidence="16">
    <location>
        <begin position="540"/>
        <end position="556"/>
    </location>
</feature>
<keyword evidence="10" id="KW-0325">Glycoprotein</keyword>
<keyword evidence="3" id="KW-0813">Transport</keyword>
<evidence type="ECO:0000256" key="11">
    <source>
        <dbReference type="ARBA" id="ARBA00023286"/>
    </source>
</evidence>
<evidence type="ECO:0000256" key="12">
    <source>
        <dbReference type="ARBA" id="ARBA00023303"/>
    </source>
</evidence>
<evidence type="ECO:0000256" key="6">
    <source>
        <dbReference type="ARBA" id="ARBA00022989"/>
    </source>
</evidence>
<feature type="transmembrane region" description="Helical" evidence="17">
    <location>
        <begin position="234"/>
        <end position="257"/>
    </location>
</feature>
<evidence type="ECO:0000256" key="16">
    <source>
        <dbReference type="SAM" id="MobiDB-lite"/>
    </source>
</evidence>
<keyword evidence="18" id="KW-0732">Signal</keyword>
<dbReference type="GO" id="GO:0015276">
    <property type="term" value="F:ligand-gated monoatomic ion channel activity"/>
    <property type="evidence" value="ECO:0007669"/>
    <property type="project" value="InterPro"/>
</dbReference>
<reference evidence="20" key="1">
    <citation type="journal article" date="2008" name="Nat. Genet.">
        <title>The Pristionchus pacificus genome provides a unique perspective on nematode lifestyle and parasitism.</title>
        <authorList>
            <person name="Dieterich C."/>
            <person name="Clifton S.W."/>
            <person name="Schuster L.N."/>
            <person name="Chinwalla A."/>
            <person name="Delehaunty K."/>
            <person name="Dinkelacker I."/>
            <person name="Fulton L."/>
            <person name="Fulton R."/>
            <person name="Godfrey J."/>
            <person name="Minx P."/>
            <person name="Mitreva M."/>
            <person name="Roeseler W."/>
            <person name="Tian H."/>
            <person name="Witte H."/>
            <person name="Yang S.P."/>
            <person name="Wilson R.K."/>
            <person name="Sommer R.J."/>
        </authorList>
    </citation>
    <scope>NUCLEOTIDE SEQUENCE [LARGE SCALE GENOMIC DNA]</scope>
    <source>
        <strain evidence="20">PS312</strain>
    </source>
</reference>
<evidence type="ECO:0000256" key="3">
    <source>
        <dbReference type="ARBA" id="ARBA00022448"/>
    </source>
</evidence>
<dbReference type="GO" id="GO:0038023">
    <property type="term" value="F:signaling receptor activity"/>
    <property type="evidence" value="ECO:0007669"/>
    <property type="project" value="InterPro"/>
</dbReference>
<dbReference type="InterPro" id="IPR052192">
    <property type="entry name" value="Insect_Ionotropic_Sensory_Rcpt"/>
</dbReference>
<dbReference type="PANTHER" id="PTHR42643:SF24">
    <property type="entry name" value="IONOTROPIC RECEPTOR 60A"/>
    <property type="match status" value="1"/>
</dbReference>
<feature type="site" description="Interaction with the cone snail toxin Con-ikot-ikot" evidence="14">
    <location>
        <position position="357"/>
    </location>
</feature>
<dbReference type="Pfam" id="PF00060">
    <property type="entry name" value="Lig_chan"/>
    <property type="match status" value="1"/>
</dbReference>
<evidence type="ECO:0000256" key="17">
    <source>
        <dbReference type="SAM" id="Phobius"/>
    </source>
</evidence>
<evidence type="ECO:0000256" key="9">
    <source>
        <dbReference type="ARBA" id="ARBA00023170"/>
    </source>
</evidence>
<protein>
    <submittedName>
        <fullName evidence="19">Glr-8</fullName>
    </submittedName>
</protein>
<evidence type="ECO:0000256" key="4">
    <source>
        <dbReference type="ARBA" id="ARBA00022475"/>
    </source>
</evidence>
<evidence type="ECO:0000256" key="7">
    <source>
        <dbReference type="ARBA" id="ARBA00023065"/>
    </source>
</evidence>
<dbReference type="Proteomes" id="UP000005239">
    <property type="component" value="Unassembled WGS sequence"/>
</dbReference>
<dbReference type="GO" id="GO:0050906">
    <property type="term" value="P:detection of stimulus involved in sensory perception"/>
    <property type="evidence" value="ECO:0007669"/>
    <property type="project" value="UniProtKB-ARBA"/>
</dbReference>
<dbReference type="InterPro" id="IPR001320">
    <property type="entry name" value="Iontro_rcpt_C"/>
</dbReference>
<evidence type="ECO:0000256" key="13">
    <source>
        <dbReference type="PIRSR" id="PIRSR601508-1"/>
    </source>
</evidence>
<feature type="binding site" evidence="13">
    <location>
        <position position="349"/>
    </location>
    <ligand>
        <name>L-glutamate</name>
        <dbReference type="ChEBI" id="CHEBI:29985"/>
    </ligand>
</feature>
<keyword evidence="5 17" id="KW-0812">Transmembrane</keyword>
<keyword evidence="7" id="KW-0406">Ion transport</keyword>
<comment type="subcellular location">
    <subcellularLocation>
        <location evidence="1">Cell membrane</location>
        <topology evidence="1">Multi-pass membrane protein</topology>
    </subcellularLocation>
</comment>
<dbReference type="EnsemblMetazoa" id="PPA33251.1">
    <property type="protein sequence ID" value="PPA33251.1"/>
    <property type="gene ID" value="WBGene00206111"/>
</dbReference>
<evidence type="ECO:0000313" key="19">
    <source>
        <dbReference type="EnsemblMetazoa" id="PPA33251.1"/>
    </source>
</evidence>
<dbReference type="SUPFAM" id="SSF53850">
    <property type="entry name" value="Periplasmic binding protein-like II"/>
    <property type="match status" value="1"/>
</dbReference>
<keyword evidence="15" id="KW-1015">Disulfide bond</keyword>